<dbReference type="EMBL" id="FOJG01000002">
    <property type="protein sequence ID" value="SEW52746.1"/>
    <property type="molecule type" value="Genomic_DNA"/>
</dbReference>
<name>A0A1I0S9I2_9BACT</name>
<dbReference type="Gene3D" id="2.60.40.4120">
    <property type="match status" value="1"/>
</dbReference>
<dbReference type="AlphaFoldDB" id="A0A1I0S9I2"/>
<dbReference type="InterPro" id="IPR054460">
    <property type="entry name" value="DUF5018-rel"/>
</dbReference>
<keyword evidence="4" id="KW-1185">Reference proteome</keyword>
<evidence type="ECO:0000313" key="3">
    <source>
        <dbReference type="EMBL" id="SEW52746.1"/>
    </source>
</evidence>
<dbReference type="Proteomes" id="UP000199310">
    <property type="component" value="Unassembled WGS sequence"/>
</dbReference>
<dbReference type="RefSeq" id="WP_089899542.1">
    <property type="nucleotide sequence ID" value="NZ_FOJG01000002.1"/>
</dbReference>
<feature type="domain" description="DUF5018" evidence="2">
    <location>
        <begin position="103"/>
        <end position="143"/>
    </location>
</feature>
<organism evidence="3 4">
    <name type="scientific">Chitinophaga arvensicola</name>
    <dbReference type="NCBI Taxonomy" id="29529"/>
    <lineage>
        <taxon>Bacteria</taxon>
        <taxon>Pseudomonadati</taxon>
        <taxon>Bacteroidota</taxon>
        <taxon>Chitinophagia</taxon>
        <taxon>Chitinophagales</taxon>
        <taxon>Chitinophagaceae</taxon>
        <taxon>Chitinophaga</taxon>
    </lineage>
</organism>
<dbReference type="STRING" id="29529.SAMN04488122_5081"/>
<proteinExistence type="predicted"/>
<dbReference type="Pfam" id="PF22243">
    <property type="entry name" value="DUF5018-rel"/>
    <property type="match status" value="1"/>
</dbReference>
<dbReference type="PROSITE" id="PS51257">
    <property type="entry name" value="PROKAR_LIPOPROTEIN"/>
    <property type="match status" value="1"/>
</dbReference>
<feature type="chain" id="PRO_5011784128" description="DUF5018 domain-containing protein" evidence="1">
    <location>
        <begin position="23"/>
        <end position="148"/>
    </location>
</feature>
<protein>
    <recommendedName>
        <fullName evidence="2">DUF5018 domain-containing protein</fullName>
    </recommendedName>
</protein>
<keyword evidence="1" id="KW-0732">Signal</keyword>
<evidence type="ECO:0000259" key="2">
    <source>
        <dbReference type="Pfam" id="PF22243"/>
    </source>
</evidence>
<evidence type="ECO:0000313" key="4">
    <source>
        <dbReference type="Proteomes" id="UP000199310"/>
    </source>
</evidence>
<dbReference type="OrthoDB" id="760804at2"/>
<sequence length="148" mass="16155">MNNMIKLSVFLFLSLIFTASCMKPRVDMDLSVWGDNANITAVVLFRYVEIKSQLGYKDTVIGYQNVSISTKSNTIDKAAATVNIVAANGTDLTKMGIRFSHFAVKIEPLDGAPAAGLIADFSKGSFKYRLYSADGTKRDWTVNISAGQ</sequence>
<gene>
    <name evidence="3" type="ORF">SAMN04488122_5081</name>
</gene>
<feature type="signal peptide" evidence="1">
    <location>
        <begin position="1"/>
        <end position="22"/>
    </location>
</feature>
<reference evidence="4" key="1">
    <citation type="submission" date="2016-10" db="EMBL/GenBank/DDBJ databases">
        <authorList>
            <person name="Varghese N."/>
            <person name="Submissions S."/>
        </authorList>
    </citation>
    <scope>NUCLEOTIDE SEQUENCE [LARGE SCALE GENOMIC DNA]</scope>
    <source>
        <strain evidence="4">DSM 3695</strain>
    </source>
</reference>
<accession>A0A1I0S9I2</accession>
<evidence type="ECO:0000256" key="1">
    <source>
        <dbReference type="SAM" id="SignalP"/>
    </source>
</evidence>